<feature type="transmembrane region" description="Helical" evidence="8">
    <location>
        <begin position="188"/>
        <end position="208"/>
    </location>
</feature>
<feature type="transmembrane region" description="Helical" evidence="8">
    <location>
        <begin position="376"/>
        <end position="396"/>
    </location>
</feature>
<keyword evidence="3" id="KW-1003">Cell membrane</keyword>
<evidence type="ECO:0000313" key="9">
    <source>
        <dbReference type="EMBL" id="BDG61069.1"/>
    </source>
</evidence>
<keyword evidence="5 8" id="KW-1133">Transmembrane helix</keyword>
<keyword evidence="4 8" id="KW-0812">Transmembrane</keyword>
<evidence type="ECO:0000256" key="6">
    <source>
        <dbReference type="ARBA" id="ARBA00023136"/>
    </source>
</evidence>
<feature type="transmembrane region" description="Helical" evidence="8">
    <location>
        <begin position="253"/>
        <end position="272"/>
    </location>
</feature>
<evidence type="ECO:0000256" key="2">
    <source>
        <dbReference type="ARBA" id="ARBA00008929"/>
    </source>
</evidence>
<evidence type="ECO:0008006" key="11">
    <source>
        <dbReference type="Google" id="ProtNLM"/>
    </source>
</evidence>
<evidence type="ECO:0000313" key="10">
    <source>
        <dbReference type="Proteomes" id="UP001163687"/>
    </source>
</evidence>
<dbReference type="PANTHER" id="PTHR34856:SF2">
    <property type="entry name" value="PROTEIN NRFD"/>
    <property type="match status" value="1"/>
</dbReference>
<evidence type="ECO:0000256" key="8">
    <source>
        <dbReference type="SAM" id="Phobius"/>
    </source>
</evidence>
<feature type="transmembrane region" description="Helical" evidence="8">
    <location>
        <begin position="147"/>
        <end position="167"/>
    </location>
</feature>
<feature type="transmembrane region" description="Helical" evidence="8">
    <location>
        <begin position="30"/>
        <end position="48"/>
    </location>
</feature>
<evidence type="ECO:0000256" key="4">
    <source>
        <dbReference type="ARBA" id="ARBA00022692"/>
    </source>
</evidence>
<keyword evidence="10" id="KW-1185">Reference proteome</keyword>
<dbReference type="PANTHER" id="PTHR34856">
    <property type="entry name" value="PROTEIN NRFD"/>
    <property type="match status" value="1"/>
</dbReference>
<reference evidence="9" key="1">
    <citation type="submission" date="2022-03" db="EMBL/GenBank/DDBJ databases">
        <title>Complete genome sequence of Caldinitratiruptor microaerophilus.</title>
        <authorList>
            <person name="Mukaiyama R."/>
            <person name="Nishiyama T."/>
            <person name="Ueda K."/>
        </authorList>
    </citation>
    <scope>NUCLEOTIDE SEQUENCE</scope>
    <source>
        <strain evidence="9">JCM 16183</strain>
    </source>
</reference>
<feature type="transmembrane region" description="Helical" evidence="8">
    <location>
        <begin position="105"/>
        <end position="127"/>
    </location>
</feature>
<comment type="similarity">
    <text evidence="2">Belongs to the NrfD family.</text>
</comment>
<evidence type="ECO:0000256" key="3">
    <source>
        <dbReference type="ARBA" id="ARBA00022475"/>
    </source>
</evidence>
<gene>
    <name evidence="9" type="ORF">caldi_21590</name>
</gene>
<evidence type="ECO:0000256" key="7">
    <source>
        <dbReference type="SAM" id="MobiDB-lite"/>
    </source>
</evidence>
<feature type="transmembrane region" description="Helical" evidence="8">
    <location>
        <begin position="303"/>
        <end position="325"/>
    </location>
</feature>
<dbReference type="InterPro" id="IPR052049">
    <property type="entry name" value="Electron_transfer_protein"/>
</dbReference>
<feature type="transmembrane region" description="Helical" evidence="8">
    <location>
        <begin position="214"/>
        <end position="241"/>
    </location>
</feature>
<dbReference type="RefSeq" id="WP_264841748.1">
    <property type="nucleotide sequence ID" value="NZ_AP025628.1"/>
</dbReference>
<proteinExistence type="inferred from homology"/>
<feature type="transmembrane region" description="Helical" evidence="8">
    <location>
        <begin position="332"/>
        <end position="356"/>
    </location>
</feature>
<feature type="transmembrane region" description="Helical" evidence="8">
    <location>
        <begin position="68"/>
        <end position="93"/>
    </location>
</feature>
<evidence type="ECO:0000256" key="5">
    <source>
        <dbReference type="ARBA" id="ARBA00022989"/>
    </source>
</evidence>
<name>A0AA35GA99_9FIRM</name>
<dbReference type="Gene3D" id="1.20.1630.10">
    <property type="entry name" value="Formate dehydrogenase/DMSO reductase domain"/>
    <property type="match status" value="1"/>
</dbReference>
<dbReference type="Proteomes" id="UP001163687">
    <property type="component" value="Chromosome"/>
</dbReference>
<protein>
    <recommendedName>
        <fullName evidence="11">Molybdopterin oxidoreductase</fullName>
    </recommendedName>
</protein>
<dbReference type="Pfam" id="PF03916">
    <property type="entry name" value="NrfD"/>
    <property type="match status" value="1"/>
</dbReference>
<feature type="region of interest" description="Disordered" evidence="7">
    <location>
        <begin position="1"/>
        <end position="23"/>
    </location>
</feature>
<evidence type="ECO:0000256" key="1">
    <source>
        <dbReference type="ARBA" id="ARBA00004651"/>
    </source>
</evidence>
<comment type="subcellular location">
    <subcellularLocation>
        <location evidence="1">Cell membrane</location>
        <topology evidence="1">Multi-pass membrane protein</topology>
    </subcellularLocation>
</comment>
<dbReference type="AlphaFoldDB" id="A0AA35GA99"/>
<dbReference type="InterPro" id="IPR005614">
    <property type="entry name" value="NrfD-like"/>
</dbReference>
<organism evidence="9 10">
    <name type="scientific">Caldinitratiruptor microaerophilus</name>
    <dbReference type="NCBI Taxonomy" id="671077"/>
    <lineage>
        <taxon>Bacteria</taxon>
        <taxon>Bacillati</taxon>
        <taxon>Bacillota</taxon>
        <taxon>Clostridia</taxon>
        <taxon>Eubacteriales</taxon>
        <taxon>Symbiobacteriaceae</taxon>
        <taxon>Caldinitratiruptor</taxon>
    </lineage>
</organism>
<dbReference type="GO" id="GO:0005886">
    <property type="term" value="C:plasma membrane"/>
    <property type="evidence" value="ECO:0007669"/>
    <property type="project" value="UniProtKB-SubCell"/>
</dbReference>
<keyword evidence="6 8" id="KW-0472">Membrane</keyword>
<dbReference type="EMBL" id="AP025628">
    <property type="protein sequence ID" value="BDG61069.1"/>
    <property type="molecule type" value="Genomic_DNA"/>
</dbReference>
<dbReference type="KEGG" id="cmic:caldi_21590"/>
<accession>A0AA35GA99</accession>
<sequence length="412" mass="44019">MATTVSSGSPARRVAGRPSAAPGVSPALRTGWYTVLGIVILAGVWAFAQRLAGGLRVTHLTSVTPWGAWVAFYIYFVGLSAGAFLLSSLVYVFGLERYERIGRAALLMAIVSMGVALGFVAIDLGRLDRAFYPLVFFNWTSPLAWEVRFYVLYILLLSAELALAIRLHRAGPDAPPHLRRWLRVLGTLGIPIAIFGVHGGTGTIFAVVKARGMWFGGLFPVIFVASALVSGTALLTLIDYVHARVSGRQPDEGLMRGLGGLLAGFLLVDLGLEFYEFLVPLLGFAPHDTEIIRLMATGPMAWAFWWVQVVPGSLVPAAILLTPALRGSPAWVAIASGLVVVGIAAVRFHIVVPPLIPPVMAGLPEGHYLPSANEWLLSAGLIAAGLLGYSVAAEVLPIHDEAREYQGEEVPA</sequence>